<organism evidence="1 2">
    <name type="scientific">Paralvinella palmiformis</name>
    <dbReference type="NCBI Taxonomy" id="53620"/>
    <lineage>
        <taxon>Eukaryota</taxon>
        <taxon>Metazoa</taxon>
        <taxon>Spiralia</taxon>
        <taxon>Lophotrochozoa</taxon>
        <taxon>Annelida</taxon>
        <taxon>Polychaeta</taxon>
        <taxon>Sedentaria</taxon>
        <taxon>Canalipalpata</taxon>
        <taxon>Terebellida</taxon>
        <taxon>Terebelliformia</taxon>
        <taxon>Alvinellidae</taxon>
        <taxon>Paralvinella</taxon>
    </lineage>
</organism>
<sequence>MCSKQIQTQFLPPTSDAAKYHSLRVFHQINEWKGENLNATEYGWKGKDGKFIPLRTDLPPAPDHLREVTIKPASVL</sequence>
<comment type="caution">
    <text evidence="1">The sequence shown here is derived from an EMBL/GenBank/DDBJ whole genome shotgun (WGS) entry which is preliminary data.</text>
</comment>
<evidence type="ECO:0000313" key="2">
    <source>
        <dbReference type="Proteomes" id="UP001208570"/>
    </source>
</evidence>
<dbReference type="AlphaFoldDB" id="A0AAD9ISR2"/>
<reference evidence="1" key="1">
    <citation type="journal article" date="2023" name="Mol. Biol. Evol.">
        <title>Third-Generation Sequencing Reveals the Adaptive Role of the Epigenome in Three Deep-Sea Polychaetes.</title>
        <authorList>
            <person name="Perez M."/>
            <person name="Aroh O."/>
            <person name="Sun Y."/>
            <person name="Lan Y."/>
            <person name="Juniper S.K."/>
            <person name="Young C.R."/>
            <person name="Angers B."/>
            <person name="Qian P.Y."/>
        </authorList>
    </citation>
    <scope>NUCLEOTIDE SEQUENCE</scope>
    <source>
        <strain evidence="1">P08H-3</strain>
    </source>
</reference>
<evidence type="ECO:0000313" key="1">
    <source>
        <dbReference type="EMBL" id="KAK2140281.1"/>
    </source>
</evidence>
<protein>
    <submittedName>
        <fullName evidence="1">Uncharacterized protein</fullName>
    </submittedName>
</protein>
<dbReference type="Proteomes" id="UP001208570">
    <property type="component" value="Unassembled WGS sequence"/>
</dbReference>
<dbReference type="EMBL" id="JAODUP010001406">
    <property type="protein sequence ID" value="KAK2140281.1"/>
    <property type="molecule type" value="Genomic_DNA"/>
</dbReference>
<keyword evidence="2" id="KW-1185">Reference proteome</keyword>
<name>A0AAD9ISR2_9ANNE</name>
<accession>A0AAD9ISR2</accession>
<proteinExistence type="predicted"/>
<gene>
    <name evidence="1" type="ORF">LSH36_1407g00003</name>
</gene>